<dbReference type="Pfam" id="PF09972">
    <property type="entry name" value="DUF2207"/>
    <property type="match status" value="1"/>
</dbReference>
<name>A0A7C3YXW7_9BACT</name>
<evidence type="ECO:0000259" key="5">
    <source>
        <dbReference type="Pfam" id="PF20990"/>
    </source>
</evidence>
<reference evidence="6" key="1">
    <citation type="journal article" date="2020" name="mSystems">
        <title>Genome- and Community-Level Interaction Insights into Carbon Utilization and Element Cycling Functions of Hydrothermarchaeota in Hydrothermal Sediment.</title>
        <authorList>
            <person name="Zhou Z."/>
            <person name="Liu Y."/>
            <person name="Xu W."/>
            <person name="Pan J."/>
            <person name="Luo Z.H."/>
            <person name="Li M."/>
        </authorList>
    </citation>
    <scope>NUCLEOTIDE SEQUENCE [LARGE SCALE GENOMIC DNA]</scope>
    <source>
        <strain evidence="6">SpSt-897</strain>
    </source>
</reference>
<feature type="chain" id="PRO_5028452772" evidence="3">
    <location>
        <begin position="28"/>
        <end position="644"/>
    </location>
</feature>
<evidence type="ECO:0000256" key="2">
    <source>
        <dbReference type="SAM" id="Phobius"/>
    </source>
</evidence>
<keyword evidence="2" id="KW-0812">Transmembrane</keyword>
<dbReference type="Pfam" id="PF20990">
    <property type="entry name" value="DUF2207_C"/>
    <property type="match status" value="1"/>
</dbReference>
<feature type="signal peptide" evidence="3">
    <location>
        <begin position="1"/>
        <end position="27"/>
    </location>
</feature>
<keyword evidence="2" id="KW-0472">Membrane</keyword>
<proteinExistence type="predicted"/>
<feature type="compositionally biased region" description="Gly residues" evidence="1">
    <location>
        <begin position="624"/>
        <end position="644"/>
    </location>
</feature>
<protein>
    <submittedName>
        <fullName evidence="6">DUF2207 domain-containing protein</fullName>
    </submittedName>
</protein>
<dbReference type="AlphaFoldDB" id="A0A7C3YXW7"/>
<keyword evidence="3" id="KW-0732">Signal</keyword>
<dbReference type="InterPro" id="IPR048389">
    <property type="entry name" value="YciQ-like_C"/>
</dbReference>
<gene>
    <name evidence="6" type="ORF">ENW96_04530</name>
</gene>
<evidence type="ECO:0000313" key="6">
    <source>
        <dbReference type="EMBL" id="HGF33644.1"/>
    </source>
</evidence>
<feature type="transmembrane region" description="Helical" evidence="2">
    <location>
        <begin position="453"/>
        <end position="472"/>
    </location>
</feature>
<feature type="transmembrane region" description="Helical" evidence="2">
    <location>
        <begin position="393"/>
        <end position="413"/>
    </location>
</feature>
<feature type="region of interest" description="Disordered" evidence="1">
    <location>
        <begin position="619"/>
        <end position="644"/>
    </location>
</feature>
<comment type="caution">
    <text evidence="6">The sequence shown here is derived from an EMBL/GenBank/DDBJ whole genome shotgun (WGS) entry which is preliminary data.</text>
</comment>
<feature type="transmembrane region" description="Helical" evidence="2">
    <location>
        <begin position="419"/>
        <end position="441"/>
    </location>
</feature>
<feature type="transmembrane region" description="Helical" evidence="2">
    <location>
        <begin position="478"/>
        <end position="507"/>
    </location>
</feature>
<evidence type="ECO:0000256" key="3">
    <source>
        <dbReference type="SAM" id="SignalP"/>
    </source>
</evidence>
<accession>A0A7C3YXW7</accession>
<feature type="domain" description="DUF2207" evidence="4">
    <location>
        <begin position="34"/>
        <end position="224"/>
    </location>
</feature>
<organism evidence="6">
    <name type="scientific">Desulfobacca acetoxidans</name>
    <dbReference type="NCBI Taxonomy" id="60893"/>
    <lineage>
        <taxon>Bacteria</taxon>
        <taxon>Pseudomonadati</taxon>
        <taxon>Thermodesulfobacteriota</taxon>
        <taxon>Desulfobaccia</taxon>
        <taxon>Desulfobaccales</taxon>
        <taxon>Desulfobaccaceae</taxon>
        <taxon>Desulfobacca</taxon>
    </lineage>
</organism>
<keyword evidence="2" id="KW-1133">Transmembrane helix</keyword>
<feature type="domain" description="Predicted membrane protein YciQ-like C-terminal" evidence="5">
    <location>
        <begin position="280"/>
        <end position="569"/>
    </location>
</feature>
<feature type="transmembrane region" description="Helical" evidence="2">
    <location>
        <begin position="250"/>
        <end position="267"/>
    </location>
</feature>
<sequence>MTALRFIGFWALLWLAGFGAIPAPAAAAWSGSERIRDFTSFIEVHRDSSLTVTEAITVNCTGNQIKRGIVRDFPTTYKDRFGNTITVGFKVQEVLRNGQSEPYHIEAARNGQKIYIGRKDVLLPQGVHTYTIKYYTDRQLGYFKDFDELYWNVTGNGWTFPIDRAEAVVVLPEGAKILKYDAYTGPQGAKGKDFRVSYDRFGNIVFTTTRALSPREGLTIAVAWPKGLVAEPSWEQKLGYLLRDNLSTCAALLGLVGTFAFFLKVWFKVGRDPAKGNIIPRFSPPEGFSPAAVRYLMHLGFDQKTFAAAVVDLAVKGYLKIEENDDGEYTLRRIGKNDGSLDTGEARLASVLFRGGDVLQLTTTNHERISEARRALKESLGRQINDIYFRSNYPSFFLGLGLSLVTLAAVIFTSRSQEAIFALIWLSIWSIACVFLAAMVYRNWRGAGGPHRRFGKIFTALASTLFALPFFIGEVFGLGIFAMSVSAPATLAFAGLVFLNALFYYLLKAPTQEGRQVMDQVEGFKMYLSVAEQDRLNLLNPPEKTPELFEKYLPYALALNVENEWSEQFAEVLAQAQVDGQPYQPTWYHGSSWNRLGSSGFADSLGGAFAAAIASSATAPGSSSGSGGGGSSGGGGGGGGGSGW</sequence>
<dbReference type="InterPro" id="IPR018702">
    <property type="entry name" value="DUF2207"/>
</dbReference>
<evidence type="ECO:0000256" key="1">
    <source>
        <dbReference type="SAM" id="MobiDB-lite"/>
    </source>
</evidence>
<evidence type="ECO:0000259" key="4">
    <source>
        <dbReference type="Pfam" id="PF09972"/>
    </source>
</evidence>
<dbReference type="EMBL" id="DTMF01000121">
    <property type="protein sequence ID" value="HGF33644.1"/>
    <property type="molecule type" value="Genomic_DNA"/>
</dbReference>